<dbReference type="SUPFAM" id="SSF46785">
    <property type="entry name" value="Winged helix' DNA-binding domain"/>
    <property type="match status" value="1"/>
</dbReference>
<feature type="compositionally biased region" description="Low complexity" evidence="1">
    <location>
        <begin position="252"/>
        <end position="289"/>
    </location>
</feature>
<feature type="transmembrane region" description="Helical" evidence="2">
    <location>
        <begin position="327"/>
        <end position="346"/>
    </location>
</feature>
<dbReference type="AlphaFoldDB" id="A0A6A8G8B6"/>
<dbReference type="Pfam" id="PF12840">
    <property type="entry name" value="HTH_20"/>
    <property type="match status" value="1"/>
</dbReference>
<keyword evidence="2" id="KW-0812">Transmembrane</keyword>
<proteinExistence type="predicted"/>
<feature type="compositionally biased region" description="Polar residues" evidence="1">
    <location>
        <begin position="228"/>
        <end position="238"/>
    </location>
</feature>
<evidence type="ECO:0000313" key="4">
    <source>
        <dbReference type="EMBL" id="MRW96523.1"/>
    </source>
</evidence>
<reference evidence="4 5" key="1">
    <citation type="submission" date="2019-11" db="EMBL/GenBank/DDBJ databases">
        <title>Whole genome sequence of Haloferax sp. MBLA0078.</title>
        <authorList>
            <person name="Seo M.-J."/>
            <person name="Cho E.-S."/>
        </authorList>
    </citation>
    <scope>NUCLEOTIDE SEQUENCE [LARGE SCALE GENOMIC DNA]</scope>
    <source>
        <strain evidence="4 5">MBLA0078</strain>
    </source>
</reference>
<evidence type="ECO:0000259" key="3">
    <source>
        <dbReference type="SMART" id="SM00418"/>
    </source>
</evidence>
<comment type="caution">
    <text evidence="4">The sequence shown here is derived from an EMBL/GenBank/DDBJ whole genome shotgun (WGS) entry which is preliminary data.</text>
</comment>
<name>A0A6A8G8B6_9EURY</name>
<accession>A0A6A8G8B6</accession>
<keyword evidence="5" id="KW-1185">Reference proteome</keyword>
<keyword evidence="2" id="KW-0472">Membrane</keyword>
<gene>
    <name evidence="4" type="ORF">GJR99_08060</name>
</gene>
<dbReference type="InterPro" id="IPR036390">
    <property type="entry name" value="WH_DNA-bd_sf"/>
</dbReference>
<dbReference type="PANTHER" id="PTHR38600">
    <property type="entry name" value="TRANSCRIPTIONAL REGULATORY PROTEIN"/>
    <property type="match status" value="1"/>
</dbReference>
<protein>
    <submittedName>
        <fullName evidence="4">Helix-turn-helix domain-containing protein</fullName>
    </submittedName>
</protein>
<dbReference type="OrthoDB" id="11368at2157"/>
<evidence type="ECO:0000256" key="1">
    <source>
        <dbReference type="SAM" id="MobiDB-lite"/>
    </source>
</evidence>
<evidence type="ECO:0000313" key="5">
    <source>
        <dbReference type="Proteomes" id="UP000443423"/>
    </source>
</evidence>
<sequence length="348" mass="35019">MADLIPSNSSDLDDEREGRDPRVIGLDSDEADELLAAISSSTARSVLASLHEAPATSSELAADVDTSLQNVQYHLGNLSDAGLIEVVDTRYSEKGREMKVYTPSDRALVVVAGREDETRGLKGALSRLIGGIGVLGVGGVVVNRLARTGSVFPFAATGGADGGSAESTEASDSGGAGGSGGAANESTSSDVAVSYEGEDIGVNSRGGGETTAADATTTAEGDGGYSIAESTTTESADQAQTVTEEATRTVAEETTQTVAEEATRTVTETAASTPTPAPTDEPATAAESVTTTESVTTAVQTATETAAQFTSGSPGVTDTIGVPSPGAMFFLGGLTVLLVWVAVGVLRD</sequence>
<feature type="region of interest" description="Disordered" evidence="1">
    <location>
        <begin position="1"/>
        <end position="26"/>
    </location>
</feature>
<feature type="domain" description="HTH arsR-type" evidence="3">
    <location>
        <begin position="33"/>
        <end position="114"/>
    </location>
</feature>
<dbReference type="CDD" id="cd00090">
    <property type="entry name" value="HTH_ARSR"/>
    <property type="match status" value="1"/>
</dbReference>
<dbReference type="SMART" id="SM00418">
    <property type="entry name" value="HTH_ARSR"/>
    <property type="match status" value="1"/>
</dbReference>
<feature type="compositionally biased region" description="Polar residues" evidence="1">
    <location>
        <begin position="1"/>
        <end position="10"/>
    </location>
</feature>
<evidence type="ECO:0000256" key="2">
    <source>
        <dbReference type="SAM" id="Phobius"/>
    </source>
</evidence>
<dbReference type="Proteomes" id="UP000443423">
    <property type="component" value="Unassembled WGS sequence"/>
</dbReference>
<dbReference type="RefSeq" id="WP_151110995.1">
    <property type="nucleotide sequence ID" value="NZ_WKJQ01000001.1"/>
</dbReference>
<dbReference type="InterPro" id="IPR036388">
    <property type="entry name" value="WH-like_DNA-bd_sf"/>
</dbReference>
<feature type="compositionally biased region" description="Low complexity" evidence="1">
    <location>
        <begin position="210"/>
        <end position="220"/>
    </location>
</feature>
<keyword evidence="2" id="KW-1133">Transmembrane helix</keyword>
<feature type="region of interest" description="Disordered" evidence="1">
    <location>
        <begin position="156"/>
        <end position="289"/>
    </location>
</feature>
<dbReference type="PANTHER" id="PTHR38600:SF1">
    <property type="entry name" value="TRANSCRIPTIONAL REGULATORY PROTEIN"/>
    <property type="match status" value="1"/>
</dbReference>
<dbReference type="EMBL" id="WKJQ01000001">
    <property type="protein sequence ID" value="MRW96523.1"/>
    <property type="molecule type" value="Genomic_DNA"/>
</dbReference>
<dbReference type="Gene3D" id="1.10.10.10">
    <property type="entry name" value="Winged helix-like DNA-binding domain superfamily/Winged helix DNA-binding domain"/>
    <property type="match status" value="1"/>
</dbReference>
<organism evidence="4 5">
    <name type="scientific">Haloferax marinum</name>
    <dbReference type="NCBI Taxonomy" id="2666143"/>
    <lineage>
        <taxon>Archaea</taxon>
        <taxon>Methanobacteriati</taxon>
        <taxon>Methanobacteriota</taxon>
        <taxon>Stenosarchaea group</taxon>
        <taxon>Halobacteria</taxon>
        <taxon>Halobacteriales</taxon>
        <taxon>Haloferacaceae</taxon>
        <taxon>Haloferax</taxon>
    </lineage>
</organism>
<dbReference type="InterPro" id="IPR001845">
    <property type="entry name" value="HTH_ArsR_DNA-bd_dom"/>
</dbReference>
<dbReference type="GO" id="GO:0003700">
    <property type="term" value="F:DNA-binding transcription factor activity"/>
    <property type="evidence" value="ECO:0007669"/>
    <property type="project" value="InterPro"/>
</dbReference>
<dbReference type="InterPro" id="IPR011991">
    <property type="entry name" value="ArsR-like_HTH"/>
</dbReference>
<feature type="compositionally biased region" description="Low complexity" evidence="1">
    <location>
        <begin position="163"/>
        <end position="173"/>
    </location>
</feature>